<sequence length="128" mass="14579">TKLSKRGAPTLMIGYATKTKGYRLLDLESGLITEHRRQNVKFYEQTTVATENVKKLLNEVYRLRRRPTVDCSKLPFVSLPVLEVPAARATSSEEESSSENAYSQLNRDTSNTEEMKKESLQENMPIPK</sequence>
<protein>
    <submittedName>
        <fullName evidence="3">Polyprotein</fullName>
    </submittedName>
</protein>
<accession>A0A225UEL7</accession>
<evidence type="ECO:0000256" key="1">
    <source>
        <dbReference type="SAM" id="MobiDB-lite"/>
    </source>
</evidence>
<dbReference type="Proteomes" id="UP000198211">
    <property type="component" value="Unassembled WGS sequence"/>
</dbReference>
<feature type="region of interest" description="Disordered" evidence="1">
    <location>
        <begin position="87"/>
        <end position="128"/>
    </location>
</feature>
<reference evidence="4" key="1">
    <citation type="submission" date="2017-03" db="EMBL/GenBank/DDBJ databases">
        <title>Phytopthora megakarya and P. palmivora, two closely related causual agents of cacao black pod achieved similar genome size and gene model numbers by different mechanisms.</title>
        <authorList>
            <person name="Ali S."/>
            <person name="Shao J."/>
            <person name="Larry D.J."/>
            <person name="Kronmiller B."/>
            <person name="Shen D."/>
            <person name="Strem M.D."/>
            <person name="Melnick R.L."/>
            <person name="Guiltinan M.J."/>
            <person name="Tyler B.M."/>
            <person name="Meinhardt L.W."/>
            <person name="Bailey B.A."/>
        </authorList>
    </citation>
    <scope>NUCLEOTIDE SEQUENCE [LARGE SCALE GENOMIC DNA]</scope>
    <source>
        <strain evidence="4">zdho120</strain>
    </source>
</reference>
<organism evidence="3 4">
    <name type="scientific">Phytophthora megakarya</name>
    <dbReference type="NCBI Taxonomy" id="4795"/>
    <lineage>
        <taxon>Eukaryota</taxon>
        <taxon>Sar</taxon>
        <taxon>Stramenopiles</taxon>
        <taxon>Oomycota</taxon>
        <taxon>Peronosporomycetes</taxon>
        <taxon>Peronosporales</taxon>
        <taxon>Peronosporaceae</taxon>
        <taxon>Phytophthora</taxon>
    </lineage>
</organism>
<keyword evidence="4" id="KW-1185">Reference proteome</keyword>
<evidence type="ECO:0000313" key="3">
    <source>
        <dbReference type="EMBL" id="OWY91360.1"/>
    </source>
</evidence>
<feature type="compositionally biased region" description="Polar residues" evidence="1">
    <location>
        <begin position="100"/>
        <end position="109"/>
    </location>
</feature>
<dbReference type="EMBL" id="NBNE01020426">
    <property type="protein sequence ID" value="OWY91360.1"/>
    <property type="molecule type" value="Genomic_DNA"/>
</dbReference>
<dbReference type="Pfam" id="PF25597">
    <property type="entry name" value="SH3_retrovirus"/>
    <property type="match status" value="1"/>
</dbReference>
<feature type="non-terminal residue" evidence="3">
    <location>
        <position position="1"/>
    </location>
</feature>
<proteinExistence type="predicted"/>
<dbReference type="InterPro" id="IPR057670">
    <property type="entry name" value="SH3_retrovirus"/>
</dbReference>
<evidence type="ECO:0000259" key="2">
    <source>
        <dbReference type="Pfam" id="PF25597"/>
    </source>
</evidence>
<feature type="domain" description="Retroviral polymerase SH3-like" evidence="2">
    <location>
        <begin position="1"/>
        <end position="48"/>
    </location>
</feature>
<dbReference type="AlphaFoldDB" id="A0A225UEL7"/>
<name>A0A225UEL7_9STRA</name>
<comment type="caution">
    <text evidence="3">The sequence shown here is derived from an EMBL/GenBank/DDBJ whole genome shotgun (WGS) entry which is preliminary data.</text>
</comment>
<evidence type="ECO:0000313" key="4">
    <source>
        <dbReference type="Proteomes" id="UP000198211"/>
    </source>
</evidence>
<gene>
    <name evidence="3" type="ORF">PHMEG_00040092</name>
</gene>